<keyword evidence="6" id="KW-0677">Repeat</keyword>
<keyword evidence="12" id="KW-0472">Membrane</keyword>
<evidence type="ECO:0000256" key="3">
    <source>
        <dbReference type="ARBA" id="ARBA00022475"/>
    </source>
</evidence>
<name>A0ABD0JUY3_9CAEN</name>
<dbReference type="AlphaFoldDB" id="A0ABD0JUY3"/>
<keyword evidence="12" id="KW-0812">Transmembrane</keyword>
<feature type="transmembrane region" description="Helical" evidence="12">
    <location>
        <begin position="535"/>
        <end position="552"/>
    </location>
</feature>
<feature type="transmembrane region" description="Helical" evidence="12">
    <location>
        <begin position="573"/>
        <end position="596"/>
    </location>
</feature>
<protein>
    <submittedName>
        <fullName evidence="13">Uncharacterized protein</fullName>
    </submittedName>
</protein>
<dbReference type="InterPro" id="IPR024862">
    <property type="entry name" value="TRPV"/>
</dbReference>
<keyword evidence="5" id="KW-0107">Calcium channel</keyword>
<dbReference type="EMBL" id="JACVVK020000325">
    <property type="protein sequence ID" value="KAK7478455.1"/>
    <property type="molecule type" value="Genomic_DNA"/>
</dbReference>
<organism evidence="13 14">
    <name type="scientific">Batillaria attramentaria</name>
    <dbReference type="NCBI Taxonomy" id="370345"/>
    <lineage>
        <taxon>Eukaryota</taxon>
        <taxon>Metazoa</taxon>
        <taxon>Spiralia</taxon>
        <taxon>Lophotrochozoa</taxon>
        <taxon>Mollusca</taxon>
        <taxon>Gastropoda</taxon>
        <taxon>Caenogastropoda</taxon>
        <taxon>Sorbeoconcha</taxon>
        <taxon>Cerithioidea</taxon>
        <taxon>Batillariidae</taxon>
        <taxon>Batillaria</taxon>
    </lineage>
</organism>
<dbReference type="Gene3D" id="1.25.40.20">
    <property type="entry name" value="Ankyrin repeat-containing domain"/>
    <property type="match status" value="1"/>
</dbReference>
<dbReference type="InterPro" id="IPR002110">
    <property type="entry name" value="Ankyrin_rpt"/>
</dbReference>
<keyword evidence="12" id="KW-1133">Transmembrane helix</keyword>
<dbReference type="InterPro" id="IPR036770">
    <property type="entry name" value="Ankyrin_rpt-contain_sf"/>
</dbReference>
<reference evidence="13 14" key="1">
    <citation type="journal article" date="2023" name="Sci. Data">
        <title>Genome assembly of the Korean intertidal mud-creeper Batillaria attramentaria.</title>
        <authorList>
            <person name="Patra A.K."/>
            <person name="Ho P.T."/>
            <person name="Jun S."/>
            <person name="Lee S.J."/>
            <person name="Kim Y."/>
            <person name="Won Y.J."/>
        </authorList>
    </citation>
    <scope>NUCLEOTIDE SEQUENCE [LARGE SCALE GENOMIC DNA]</scope>
    <source>
        <strain evidence="13">Wonlab-2016</strain>
    </source>
</reference>
<feature type="transmembrane region" description="Helical" evidence="12">
    <location>
        <begin position="505"/>
        <end position="523"/>
    </location>
</feature>
<proteinExistence type="predicted"/>
<evidence type="ECO:0000256" key="12">
    <source>
        <dbReference type="SAM" id="Phobius"/>
    </source>
</evidence>
<dbReference type="PANTHER" id="PTHR10582">
    <property type="entry name" value="TRANSIENT RECEPTOR POTENTIAL ION CHANNEL PROTEIN"/>
    <property type="match status" value="1"/>
</dbReference>
<keyword evidence="14" id="KW-1185">Reference proteome</keyword>
<evidence type="ECO:0000256" key="8">
    <source>
        <dbReference type="ARBA" id="ARBA00023065"/>
    </source>
</evidence>
<dbReference type="SUPFAM" id="SSF48403">
    <property type="entry name" value="Ankyrin repeat"/>
    <property type="match status" value="1"/>
</dbReference>
<evidence type="ECO:0000313" key="14">
    <source>
        <dbReference type="Proteomes" id="UP001519460"/>
    </source>
</evidence>
<evidence type="ECO:0000313" key="13">
    <source>
        <dbReference type="EMBL" id="KAK7478455.1"/>
    </source>
</evidence>
<dbReference type="Proteomes" id="UP001519460">
    <property type="component" value="Unassembled WGS sequence"/>
</dbReference>
<feature type="region of interest" description="Disordered" evidence="11">
    <location>
        <begin position="842"/>
        <end position="881"/>
    </location>
</feature>
<feature type="compositionally biased region" description="Basic residues" evidence="11">
    <location>
        <begin position="773"/>
        <end position="786"/>
    </location>
</feature>
<keyword evidence="9" id="KW-0407">Ion channel</keyword>
<feature type="region of interest" description="Disordered" evidence="11">
    <location>
        <begin position="756"/>
        <end position="789"/>
    </location>
</feature>
<feature type="transmembrane region" description="Helical" evidence="12">
    <location>
        <begin position="640"/>
        <end position="661"/>
    </location>
</feature>
<comment type="caution">
    <text evidence="13">The sequence shown here is derived from an EMBL/GenBank/DDBJ whole genome shotgun (WGS) entry which is preliminary data.</text>
</comment>
<accession>A0ABD0JUY3</accession>
<feature type="non-terminal residue" evidence="13">
    <location>
        <position position="881"/>
    </location>
</feature>
<evidence type="ECO:0000256" key="7">
    <source>
        <dbReference type="ARBA" id="ARBA00022837"/>
    </source>
</evidence>
<evidence type="ECO:0000256" key="9">
    <source>
        <dbReference type="ARBA" id="ARBA00023303"/>
    </source>
</evidence>
<evidence type="ECO:0000256" key="2">
    <source>
        <dbReference type="ARBA" id="ARBA00022448"/>
    </source>
</evidence>
<feature type="repeat" description="ANK" evidence="10">
    <location>
        <begin position="173"/>
        <end position="205"/>
    </location>
</feature>
<evidence type="ECO:0000256" key="10">
    <source>
        <dbReference type="PROSITE-ProRule" id="PRU00023"/>
    </source>
</evidence>
<keyword evidence="3" id="KW-1003">Cell membrane</keyword>
<evidence type="ECO:0000256" key="6">
    <source>
        <dbReference type="ARBA" id="ARBA00022737"/>
    </source>
</evidence>
<evidence type="ECO:0000256" key="1">
    <source>
        <dbReference type="ARBA" id="ARBA00004651"/>
    </source>
</evidence>
<keyword evidence="2" id="KW-0813">Transport</keyword>
<feature type="transmembrane region" description="Helical" evidence="12">
    <location>
        <begin position="416"/>
        <end position="438"/>
    </location>
</feature>
<comment type="subcellular location">
    <subcellularLocation>
        <location evidence="1">Cell membrane</location>
        <topology evidence="1">Multi-pass membrane protein</topology>
    </subcellularLocation>
</comment>
<dbReference type="PANTHER" id="PTHR10582:SF2">
    <property type="entry name" value="INACTIVE"/>
    <property type="match status" value="1"/>
</dbReference>
<keyword evidence="8" id="KW-0406">Ion transport</keyword>
<evidence type="ECO:0000256" key="5">
    <source>
        <dbReference type="ARBA" id="ARBA00022673"/>
    </source>
</evidence>
<evidence type="ECO:0000256" key="11">
    <source>
        <dbReference type="SAM" id="MobiDB-lite"/>
    </source>
</evidence>
<evidence type="ECO:0000256" key="4">
    <source>
        <dbReference type="ARBA" id="ARBA00022568"/>
    </source>
</evidence>
<gene>
    <name evidence="13" type="ORF">BaRGS_00030301</name>
</gene>
<dbReference type="PROSITE" id="PS50088">
    <property type="entry name" value="ANK_REPEAT"/>
    <property type="match status" value="1"/>
</dbReference>
<feature type="compositionally biased region" description="Basic and acidic residues" evidence="11">
    <location>
        <begin position="842"/>
        <end position="856"/>
    </location>
</feature>
<feature type="region of interest" description="Disordered" evidence="11">
    <location>
        <begin position="712"/>
        <end position="736"/>
    </location>
</feature>
<feature type="compositionally biased region" description="Low complexity" evidence="11">
    <location>
        <begin position="858"/>
        <end position="870"/>
    </location>
</feature>
<dbReference type="GO" id="GO:0005886">
    <property type="term" value="C:plasma membrane"/>
    <property type="evidence" value="ECO:0007669"/>
    <property type="project" value="UniProtKB-SubCell"/>
</dbReference>
<keyword evidence="10" id="KW-0040">ANK repeat</keyword>
<dbReference type="GO" id="GO:0005262">
    <property type="term" value="F:calcium channel activity"/>
    <property type="evidence" value="ECO:0007669"/>
    <property type="project" value="UniProtKB-KW"/>
</dbReference>
<keyword evidence="7" id="KW-0106">Calcium</keyword>
<sequence length="881" mass="100169">MSSKNAPDDKTLRQNYSVLPDKKFLKEMESNIVRGSAGERHVALQLDILREKEKVHLLAGYRLDAQQDVSLLQLAAFFHVPKNVPKDDGSVAKLSKSVVVQMAEMCPQLIWSSHREGKFEGQTVLHTIVSKQDVEATKAILDLCKREKEDPDRKRHLLESRATGSAFRATIMLGELPLSIAALTFNREMVELLLEEGTRIYTRTSRGDTVFHTLVRFAYYHPDKVDSVKNMMNYLHDLLPKSVGRWPSSLIEADQRDVWLMENDERLTALRLSATLAQPELFKMILGLKGVYVHLNVKDGPFDSLLCDITEIDPVASYKRHASNFARSKVSPDTQQAEGMSSAAADPANVGCCPGIDTPSPSATSGAKKIQAELRRGEVSILEIICETGRIEKAFGLLNTYVVKGIIREKWRHYRLWFILWFIAHVILMVFFTTYAVYKARIIRYHELQQLNAAEPHSASAAEEAFVFAGAILAIPVALLLLLWEVVRVLNRQPLNLWLIHHNGVYRSILVIFALSLLTDSIWYFAKMPVPDNNYFLILALLVGWWFMTFFLRPFRKFSFFTVMLQKVLVGDMFRFSTVILLELLAFSVAMHMTYLPTPGPLPEDFEHLGITLLTMFKLMLGLTEVEILNDAPHPWLADLLYVMFTLLTYLLMLNALIAMMSNTCSIVAENRNSQFEMQRLSVVLMLESMVPFKMRHCCGEEEKVAKYDIDNRRHMQPEKQPQPDSTPTDGDGHMSKDVSETLALMTAYAHNQFRLEGTIPPDGPGTEQTHRASPRRPGKRKKKLAKQVSQIDQFDRQASLPRLIRSKSVEVGTSVRSEQERNVGRLHTSLNIPDRRFVQDDFRQTGEQTRERMERVPGSSASLLSPGPSIRGHSYRDQLQ</sequence>
<feature type="transmembrane region" description="Helical" evidence="12">
    <location>
        <begin position="465"/>
        <end position="484"/>
    </location>
</feature>
<keyword evidence="4" id="KW-0109">Calcium transport</keyword>